<dbReference type="InterPro" id="IPR034660">
    <property type="entry name" value="DinB/YfiT-like"/>
</dbReference>
<dbReference type="Pfam" id="PF04978">
    <property type="entry name" value="MST"/>
    <property type="match status" value="1"/>
</dbReference>
<dbReference type="InterPro" id="IPR007061">
    <property type="entry name" value="MST-like"/>
</dbReference>
<dbReference type="Proteomes" id="UP000276232">
    <property type="component" value="Unassembled WGS sequence"/>
</dbReference>
<proteinExistence type="predicted"/>
<dbReference type="SUPFAM" id="SSF109854">
    <property type="entry name" value="DinB/YfiT-like putative metalloenzymes"/>
    <property type="match status" value="1"/>
</dbReference>
<dbReference type="InParanoid" id="A0A3N1G9P1"/>
<protein>
    <submittedName>
        <fullName evidence="1">Uncharacterized protein DUF664</fullName>
    </submittedName>
</protein>
<evidence type="ECO:0000313" key="1">
    <source>
        <dbReference type="EMBL" id="ROP26952.1"/>
    </source>
</evidence>
<dbReference type="RefSeq" id="WP_123380958.1">
    <property type="nucleotide sequence ID" value="NZ_RJKN01000008.1"/>
</dbReference>
<comment type="caution">
    <text evidence="1">The sequence shown here is derived from an EMBL/GenBank/DDBJ whole genome shotgun (WGS) entry which is preliminary data.</text>
</comment>
<dbReference type="EMBL" id="RJKN01000008">
    <property type="protein sequence ID" value="ROP26952.1"/>
    <property type="molecule type" value="Genomic_DNA"/>
</dbReference>
<accession>A0A3N1G9P1</accession>
<dbReference type="Gene3D" id="1.20.120.450">
    <property type="entry name" value="dinb family like domain"/>
    <property type="match status" value="1"/>
</dbReference>
<keyword evidence="2" id="KW-1185">Reference proteome</keyword>
<name>A0A3N1G9P1_9ACTN</name>
<dbReference type="OrthoDB" id="4548523at2"/>
<gene>
    <name evidence="1" type="ORF">EDC03_2880</name>
</gene>
<organism evidence="1 2">
    <name type="scientific">Pseudokineococcus lusitanus</name>
    <dbReference type="NCBI Taxonomy" id="763993"/>
    <lineage>
        <taxon>Bacteria</taxon>
        <taxon>Bacillati</taxon>
        <taxon>Actinomycetota</taxon>
        <taxon>Actinomycetes</taxon>
        <taxon>Kineosporiales</taxon>
        <taxon>Kineosporiaceae</taxon>
        <taxon>Pseudokineococcus</taxon>
    </lineage>
</organism>
<reference evidence="1 2" key="1">
    <citation type="journal article" date="2015" name="Stand. Genomic Sci.">
        <title>Genomic Encyclopedia of Bacterial and Archaeal Type Strains, Phase III: the genomes of soil and plant-associated and newly described type strains.</title>
        <authorList>
            <person name="Whitman W.B."/>
            <person name="Woyke T."/>
            <person name="Klenk H.P."/>
            <person name="Zhou Y."/>
            <person name="Lilburn T.G."/>
            <person name="Beck B.J."/>
            <person name="De Vos P."/>
            <person name="Vandamme P."/>
            <person name="Eisen J.A."/>
            <person name="Garrity G."/>
            <person name="Hugenholtz P."/>
            <person name="Kyrpides N.C."/>
        </authorList>
    </citation>
    <scope>NUCLEOTIDE SEQUENCE [LARGE SCALE GENOMIC DNA]</scope>
    <source>
        <strain evidence="1 2">CECT 7306</strain>
    </source>
</reference>
<evidence type="ECO:0000313" key="2">
    <source>
        <dbReference type="Proteomes" id="UP000276232"/>
    </source>
</evidence>
<dbReference type="AlphaFoldDB" id="A0A3N1G9P1"/>
<sequence>MPVFVDPRPDERGQLLAFLAGQCASLRATIAGLDAAQLRARPTGSAMQLGALVKHVALDERRWVVAAVGGRPEGLWPVEDPRAEWTLEEGDDVASLGALLDAVGEETERVVAAVEDLGAPCPMPGVGHWSVRWVLLHLLEENARHCGHADLLREQLDGATAAQLGS</sequence>